<feature type="compositionally biased region" description="Low complexity" evidence="4">
    <location>
        <begin position="247"/>
        <end position="268"/>
    </location>
</feature>
<evidence type="ECO:0000259" key="5">
    <source>
        <dbReference type="PROSITE" id="PS50118"/>
    </source>
</evidence>
<feature type="region of interest" description="Disordered" evidence="4">
    <location>
        <begin position="318"/>
        <end position="337"/>
    </location>
</feature>
<gene>
    <name evidence="6" type="ORF">BT96DRAFT_934586</name>
</gene>
<name>A0A6A4IAT2_9AGAR</name>
<dbReference type="InterPro" id="IPR036910">
    <property type="entry name" value="HMG_box_dom_sf"/>
</dbReference>
<keyword evidence="2 3" id="KW-0539">Nucleus</keyword>
<feature type="region of interest" description="Disordered" evidence="4">
    <location>
        <begin position="240"/>
        <end position="284"/>
    </location>
</feature>
<accession>A0A6A4IAT2</accession>
<feature type="domain" description="HMG box" evidence="5">
    <location>
        <begin position="85"/>
        <end position="154"/>
    </location>
</feature>
<evidence type="ECO:0000313" key="7">
    <source>
        <dbReference type="Proteomes" id="UP000799118"/>
    </source>
</evidence>
<evidence type="ECO:0000256" key="4">
    <source>
        <dbReference type="SAM" id="MobiDB-lite"/>
    </source>
</evidence>
<feature type="compositionally biased region" description="Polar residues" evidence="4">
    <location>
        <begin position="318"/>
        <end position="334"/>
    </location>
</feature>
<keyword evidence="7" id="KW-1185">Reference proteome</keyword>
<dbReference type="Pfam" id="PF00505">
    <property type="entry name" value="HMG_box"/>
    <property type="match status" value="1"/>
</dbReference>
<reference evidence="6" key="1">
    <citation type="journal article" date="2019" name="Environ. Microbiol.">
        <title>Fungal ecological strategies reflected in gene transcription - a case study of two litter decomposers.</title>
        <authorList>
            <person name="Barbi F."/>
            <person name="Kohler A."/>
            <person name="Barry K."/>
            <person name="Baskaran P."/>
            <person name="Daum C."/>
            <person name="Fauchery L."/>
            <person name="Ihrmark K."/>
            <person name="Kuo A."/>
            <person name="LaButti K."/>
            <person name="Lipzen A."/>
            <person name="Morin E."/>
            <person name="Grigoriev I.V."/>
            <person name="Henrissat B."/>
            <person name="Lindahl B."/>
            <person name="Martin F."/>
        </authorList>
    </citation>
    <scope>NUCLEOTIDE SEQUENCE</scope>
    <source>
        <strain evidence="6">JB14</strain>
    </source>
</reference>
<dbReference type="PANTHER" id="PTHR45789:SF2">
    <property type="entry name" value="FI18025P1"/>
    <property type="match status" value="1"/>
</dbReference>
<sequence length="545" mass="59339">MPAERSRGSRRSGADGNQLVWTMPVEPASPSGIAFATNLTPLTFNDPDVGTITTGDAPESDLFPSADSSSPRRPAHSKKKAENHIPRPPNAFILFRSSFIKSQHVSTEVETNHSTLSKIIGLTWQNLPEDERQVWHGKAKAALDEHKRKFPQYAFRPLHSKAKGGTEKRKVREVGPKDLKRCAKIAELLVEGKKGQELDAAIQEFDKYHVPEVVTRFEAPITEQTFQRSSIPAVKIEDSEVAELPASSSNRRWSRSSSVDRSVPSTQSRSASPGPPPPLVDPDDIPQYLLAQFYSPEAPASPEASSYTLESSFDPNTFSFNPMSTSPVPSVRGNSSSELAEDSLSSAFSMFDEVSSATGTRPSLSVDTSYSEMSPLPMMHDWTRSSSPISADNMSIPSTPCYPSSPMLGQYNPAFTSYRSHGLRHTSSSLSLESTSSFDSFESTSSYEDFSTAYSNDYHPLDASTTSSDYHQYTQEMPIFIAGSDVSDFAAGAGAYGSTAPISCGSQIDDIAFVKAQAHLQYHAAVDSFIDFSTFISSPLSLGQC</sequence>
<dbReference type="SUPFAM" id="SSF47095">
    <property type="entry name" value="HMG-box"/>
    <property type="match status" value="1"/>
</dbReference>
<evidence type="ECO:0000256" key="1">
    <source>
        <dbReference type="ARBA" id="ARBA00023125"/>
    </source>
</evidence>
<dbReference type="AlphaFoldDB" id="A0A6A4IAT2"/>
<feature type="region of interest" description="Disordered" evidence="4">
    <location>
        <begin position="44"/>
        <end position="86"/>
    </location>
</feature>
<dbReference type="GO" id="GO:0000981">
    <property type="term" value="F:DNA-binding transcription factor activity, RNA polymerase II-specific"/>
    <property type="evidence" value="ECO:0007669"/>
    <property type="project" value="TreeGrafter"/>
</dbReference>
<dbReference type="Gene3D" id="1.10.30.10">
    <property type="entry name" value="High mobility group box domain"/>
    <property type="match status" value="1"/>
</dbReference>
<keyword evidence="1 3" id="KW-0238">DNA-binding</keyword>
<evidence type="ECO:0000256" key="2">
    <source>
        <dbReference type="ARBA" id="ARBA00023242"/>
    </source>
</evidence>
<dbReference type="CDD" id="cd01389">
    <property type="entry name" value="HMG-box_ROX1-like"/>
    <property type="match status" value="1"/>
</dbReference>
<dbReference type="SMART" id="SM00398">
    <property type="entry name" value="HMG"/>
    <property type="match status" value="1"/>
</dbReference>
<proteinExistence type="predicted"/>
<dbReference type="Proteomes" id="UP000799118">
    <property type="component" value="Unassembled WGS sequence"/>
</dbReference>
<evidence type="ECO:0000313" key="6">
    <source>
        <dbReference type="EMBL" id="KAE9405835.1"/>
    </source>
</evidence>
<dbReference type="EMBL" id="ML769406">
    <property type="protein sequence ID" value="KAE9405835.1"/>
    <property type="molecule type" value="Genomic_DNA"/>
</dbReference>
<dbReference type="PANTHER" id="PTHR45789">
    <property type="entry name" value="FI18025P1"/>
    <property type="match status" value="1"/>
</dbReference>
<dbReference type="OrthoDB" id="6247875at2759"/>
<evidence type="ECO:0000256" key="3">
    <source>
        <dbReference type="PROSITE-ProRule" id="PRU00267"/>
    </source>
</evidence>
<dbReference type="GO" id="GO:0005634">
    <property type="term" value="C:nucleus"/>
    <property type="evidence" value="ECO:0007669"/>
    <property type="project" value="UniProtKB-UniRule"/>
</dbReference>
<dbReference type="PROSITE" id="PS50118">
    <property type="entry name" value="HMG_BOX_2"/>
    <property type="match status" value="1"/>
</dbReference>
<dbReference type="InterPro" id="IPR009071">
    <property type="entry name" value="HMG_box_dom"/>
</dbReference>
<protein>
    <recommendedName>
        <fullName evidence="5">HMG box domain-containing protein</fullName>
    </recommendedName>
</protein>
<dbReference type="InterPro" id="IPR051356">
    <property type="entry name" value="SOX/SOX-like_TF"/>
</dbReference>
<dbReference type="GO" id="GO:0000978">
    <property type="term" value="F:RNA polymerase II cis-regulatory region sequence-specific DNA binding"/>
    <property type="evidence" value="ECO:0007669"/>
    <property type="project" value="TreeGrafter"/>
</dbReference>
<organism evidence="6 7">
    <name type="scientific">Gymnopus androsaceus JB14</name>
    <dbReference type="NCBI Taxonomy" id="1447944"/>
    <lineage>
        <taxon>Eukaryota</taxon>
        <taxon>Fungi</taxon>
        <taxon>Dikarya</taxon>
        <taxon>Basidiomycota</taxon>
        <taxon>Agaricomycotina</taxon>
        <taxon>Agaricomycetes</taxon>
        <taxon>Agaricomycetidae</taxon>
        <taxon>Agaricales</taxon>
        <taxon>Marasmiineae</taxon>
        <taxon>Omphalotaceae</taxon>
        <taxon>Gymnopus</taxon>
    </lineage>
</organism>
<feature type="DNA-binding region" description="HMG box" evidence="3">
    <location>
        <begin position="85"/>
        <end position="154"/>
    </location>
</feature>
<feature type="region of interest" description="Disordered" evidence="4">
    <location>
        <begin position="1"/>
        <end position="27"/>
    </location>
</feature>